<dbReference type="EMBL" id="BSSD01000012">
    <property type="protein sequence ID" value="GLW95205.1"/>
    <property type="molecule type" value="Genomic_DNA"/>
</dbReference>
<reference evidence="2" key="1">
    <citation type="submission" date="2023-02" db="EMBL/GenBank/DDBJ databases">
        <title>Actinokineospora globicatena NBRC 15670.</title>
        <authorList>
            <person name="Ichikawa N."/>
            <person name="Sato H."/>
            <person name="Tonouchi N."/>
        </authorList>
    </citation>
    <scope>NUCLEOTIDE SEQUENCE</scope>
    <source>
        <strain evidence="2">NBRC 15670</strain>
    </source>
</reference>
<dbReference type="Proteomes" id="UP001165042">
    <property type="component" value="Unassembled WGS sequence"/>
</dbReference>
<comment type="caution">
    <text evidence="2">The sequence shown here is derived from an EMBL/GenBank/DDBJ whole genome shotgun (WGS) entry which is preliminary data.</text>
</comment>
<sequence length="135" mass="14760">MRMTVAQEYADRHTPAEAATVLALHEAVVAVAELDVAVKYGLLMYTVDGGWKHWVTGINVTRKGACLRFLWGVLLDDPLGVLRAGTATLMTWDIPIGAEVDVAQVGAYVREAVAKRDHFVANSDEISKAAKQRLR</sequence>
<name>A0A9W6QS87_9PSEU</name>
<feature type="domain" description="YdhG-like" evidence="1">
    <location>
        <begin position="19"/>
        <end position="113"/>
    </location>
</feature>
<accession>A0A9W6QS87</accession>
<organism evidence="2 3">
    <name type="scientific">Actinokineospora globicatena</name>
    <dbReference type="NCBI Taxonomy" id="103729"/>
    <lineage>
        <taxon>Bacteria</taxon>
        <taxon>Bacillati</taxon>
        <taxon>Actinomycetota</taxon>
        <taxon>Actinomycetes</taxon>
        <taxon>Pseudonocardiales</taxon>
        <taxon>Pseudonocardiaceae</taxon>
        <taxon>Actinokineospora</taxon>
    </lineage>
</organism>
<evidence type="ECO:0000259" key="1">
    <source>
        <dbReference type="Pfam" id="PF08818"/>
    </source>
</evidence>
<dbReference type="Pfam" id="PF08818">
    <property type="entry name" value="DUF1801"/>
    <property type="match status" value="1"/>
</dbReference>
<dbReference type="InterPro" id="IPR014922">
    <property type="entry name" value="YdhG-like"/>
</dbReference>
<protein>
    <recommendedName>
        <fullName evidence="1">YdhG-like domain-containing protein</fullName>
    </recommendedName>
</protein>
<dbReference type="AlphaFoldDB" id="A0A9W6QS87"/>
<dbReference type="SUPFAM" id="SSF159888">
    <property type="entry name" value="YdhG-like"/>
    <property type="match status" value="1"/>
</dbReference>
<gene>
    <name evidence="2" type="ORF">Aglo03_60210</name>
</gene>
<keyword evidence="3" id="KW-1185">Reference proteome</keyword>
<evidence type="ECO:0000313" key="2">
    <source>
        <dbReference type="EMBL" id="GLW95205.1"/>
    </source>
</evidence>
<evidence type="ECO:0000313" key="3">
    <source>
        <dbReference type="Proteomes" id="UP001165042"/>
    </source>
</evidence>
<proteinExistence type="predicted"/>